<keyword evidence="3" id="KW-1185">Reference proteome</keyword>
<gene>
    <name evidence="2" type="ORF">GOP47_0020508</name>
</gene>
<dbReference type="Proteomes" id="UP000886520">
    <property type="component" value="Chromosome 20"/>
</dbReference>
<sequence>MAASPNSCNSPLGSLQAIQLLQRGAPSTLHSPPLKSLHGPHDLITGTATSGGDVVSNKDRACSLASFAVAATALVGLSMWPVEALAMANMVYGTADRPTMGTPVARSYVAGDFVDNASIDNMPGMETLLVGNVPSIEPPNEGLNSPWVPRIDSLKKNNESIRRRMIKCPAWTISELEMVLPDLQGKPKPIPHLQGQVYPFWPANTIADGEDREDDNIDGDKEELFLAKATLTSTLIDGIHDIDGPKNTAPPPRRPQDQMPMKKARSCFTM</sequence>
<accession>A0A9D4U9A4</accession>
<comment type="caution">
    <text evidence="2">The sequence shown here is derived from an EMBL/GenBank/DDBJ whole genome shotgun (WGS) entry which is preliminary data.</text>
</comment>
<proteinExistence type="predicted"/>
<dbReference type="OrthoDB" id="10518039at2759"/>
<reference evidence="2" key="1">
    <citation type="submission" date="2021-01" db="EMBL/GenBank/DDBJ databases">
        <title>Adiantum capillus-veneris genome.</title>
        <authorList>
            <person name="Fang Y."/>
            <person name="Liao Q."/>
        </authorList>
    </citation>
    <scope>NUCLEOTIDE SEQUENCE</scope>
    <source>
        <strain evidence="2">H3</strain>
        <tissue evidence="2">Leaf</tissue>
    </source>
</reference>
<protein>
    <submittedName>
        <fullName evidence="2">Uncharacterized protein</fullName>
    </submittedName>
</protein>
<evidence type="ECO:0000313" key="2">
    <source>
        <dbReference type="EMBL" id="KAI5063838.1"/>
    </source>
</evidence>
<feature type="region of interest" description="Disordered" evidence="1">
    <location>
        <begin position="238"/>
        <end position="270"/>
    </location>
</feature>
<evidence type="ECO:0000313" key="3">
    <source>
        <dbReference type="Proteomes" id="UP000886520"/>
    </source>
</evidence>
<name>A0A9D4U9A4_ADICA</name>
<dbReference type="EMBL" id="JABFUD020000020">
    <property type="protein sequence ID" value="KAI5063838.1"/>
    <property type="molecule type" value="Genomic_DNA"/>
</dbReference>
<organism evidence="2 3">
    <name type="scientific">Adiantum capillus-veneris</name>
    <name type="common">Maidenhair fern</name>
    <dbReference type="NCBI Taxonomy" id="13818"/>
    <lineage>
        <taxon>Eukaryota</taxon>
        <taxon>Viridiplantae</taxon>
        <taxon>Streptophyta</taxon>
        <taxon>Embryophyta</taxon>
        <taxon>Tracheophyta</taxon>
        <taxon>Polypodiopsida</taxon>
        <taxon>Polypodiidae</taxon>
        <taxon>Polypodiales</taxon>
        <taxon>Pteridineae</taxon>
        <taxon>Pteridaceae</taxon>
        <taxon>Vittarioideae</taxon>
        <taxon>Adiantum</taxon>
    </lineage>
</organism>
<evidence type="ECO:0000256" key="1">
    <source>
        <dbReference type="SAM" id="MobiDB-lite"/>
    </source>
</evidence>
<dbReference type="AlphaFoldDB" id="A0A9D4U9A4"/>